<dbReference type="EMBL" id="OIVN01000104">
    <property type="protein sequence ID" value="SPC74337.1"/>
    <property type="molecule type" value="Genomic_DNA"/>
</dbReference>
<protein>
    <submittedName>
        <fullName evidence="1">Uncharacterized protein</fullName>
    </submittedName>
</protein>
<dbReference type="PANTHER" id="PTHR10426">
    <property type="entry name" value="STRICTOSIDINE SYNTHASE-RELATED"/>
    <property type="match status" value="1"/>
</dbReference>
<dbReference type="PANTHER" id="PTHR10426:SF88">
    <property type="entry name" value="ADIPOCYTE PLASMA MEMBRANE-ASSOCIATED PROTEIN HEMOMUCIN-RELATED"/>
    <property type="match status" value="1"/>
</dbReference>
<organism evidence="1">
    <name type="scientific">Fagus sylvatica</name>
    <name type="common">Beechnut</name>
    <dbReference type="NCBI Taxonomy" id="28930"/>
    <lineage>
        <taxon>Eukaryota</taxon>
        <taxon>Viridiplantae</taxon>
        <taxon>Streptophyta</taxon>
        <taxon>Embryophyta</taxon>
        <taxon>Tracheophyta</taxon>
        <taxon>Spermatophyta</taxon>
        <taxon>Magnoliopsida</taxon>
        <taxon>eudicotyledons</taxon>
        <taxon>Gunneridae</taxon>
        <taxon>Pentapetalae</taxon>
        <taxon>rosids</taxon>
        <taxon>fabids</taxon>
        <taxon>Fagales</taxon>
        <taxon>Fagaceae</taxon>
        <taxon>Fagus</taxon>
    </lineage>
</organism>
<dbReference type="Pfam" id="PF20067">
    <property type="entry name" value="SSL_N"/>
    <property type="match status" value="1"/>
</dbReference>
<sequence>MLYQLDSFDPAPLPPDVLTRQFITVPTRNDHMLRESEFVGVGNLIGPEDVAYDAKSGVIYTGCADGWISRVTVNDSVSDSVVEKLLNTGGRPLGIALGLNNELLVADPEKGLLNVTADGVVELLTYEADGQKFKTINAVDVAYNGMIYFTDASYKYRRRCRKYHIQGKQKGRVEKFIDNLPGMPDNIRYDGEGQYWIALAKGYTLQWNLAYRYPFIRKVLIIMKKYIGQLYLDKNAGVLAVDLAGEPLAHYYDPGLALVSSGIKIGNHLYCGSVSYPYIIRLNLKQYPVRANT</sequence>
<proteinExistence type="predicted"/>
<dbReference type="GO" id="GO:0016787">
    <property type="term" value="F:hydrolase activity"/>
    <property type="evidence" value="ECO:0007669"/>
    <property type="project" value="TreeGrafter"/>
</dbReference>
<accession>A0A2N9E5Y0</accession>
<evidence type="ECO:0000313" key="1">
    <source>
        <dbReference type="EMBL" id="SPC74337.1"/>
    </source>
</evidence>
<reference evidence="1" key="1">
    <citation type="submission" date="2018-02" db="EMBL/GenBank/DDBJ databases">
        <authorList>
            <person name="Cohen D.B."/>
            <person name="Kent A.D."/>
        </authorList>
    </citation>
    <scope>NUCLEOTIDE SEQUENCE</scope>
</reference>
<dbReference type="AlphaFoldDB" id="A0A2N9E5Y0"/>
<dbReference type="InterPro" id="IPR011042">
    <property type="entry name" value="6-blade_b-propeller_TolB-like"/>
</dbReference>
<name>A0A2N9E5Y0_FAGSY</name>
<dbReference type="Gene3D" id="2.120.10.30">
    <property type="entry name" value="TolB, C-terminal domain"/>
    <property type="match status" value="2"/>
</dbReference>
<dbReference type="SUPFAM" id="SSF63829">
    <property type="entry name" value="Calcium-dependent phosphotriesterase"/>
    <property type="match status" value="1"/>
</dbReference>
<dbReference type="GO" id="GO:0012505">
    <property type="term" value="C:endomembrane system"/>
    <property type="evidence" value="ECO:0007669"/>
    <property type="project" value="TreeGrafter"/>
</dbReference>
<gene>
    <name evidence="1" type="ORF">FSB_LOCUS2219</name>
</gene>